<evidence type="ECO:0000313" key="3">
    <source>
        <dbReference type="Proteomes" id="UP000037822"/>
    </source>
</evidence>
<evidence type="ECO:0000313" key="2">
    <source>
        <dbReference type="EMBL" id="KPH80839.1"/>
    </source>
</evidence>
<protein>
    <recommendedName>
        <fullName evidence="4">DUF2157 domain-containing protein</fullName>
    </recommendedName>
</protein>
<evidence type="ECO:0000256" key="1">
    <source>
        <dbReference type="SAM" id="Phobius"/>
    </source>
</evidence>
<dbReference type="AlphaFoldDB" id="A0A0N1FI71"/>
<organism evidence="2 3">
    <name type="scientific">Bosea vaviloviae</name>
    <dbReference type="NCBI Taxonomy" id="1526658"/>
    <lineage>
        <taxon>Bacteria</taxon>
        <taxon>Pseudomonadati</taxon>
        <taxon>Pseudomonadota</taxon>
        <taxon>Alphaproteobacteria</taxon>
        <taxon>Hyphomicrobiales</taxon>
        <taxon>Boseaceae</taxon>
        <taxon>Bosea</taxon>
    </lineage>
</organism>
<feature type="transmembrane region" description="Helical" evidence="1">
    <location>
        <begin position="119"/>
        <end position="141"/>
    </location>
</feature>
<feature type="transmembrane region" description="Helical" evidence="1">
    <location>
        <begin position="70"/>
        <end position="89"/>
    </location>
</feature>
<dbReference type="OrthoDB" id="9770600at2"/>
<comment type="caution">
    <text evidence="2">The sequence shown here is derived from an EMBL/GenBank/DDBJ whole genome shotgun (WGS) entry which is preliminary data.</text>
</comment>
<sequence>MIAEQDLQAAVAEGIIDQAQAVRIAHLARLRLEATASSAPRLRDSVTADDRLAVDPDDERFRLIGGFNDVFVAIGVCLLAGALLGLSRVVGFGDAFAGVALLCAWGLSEVFARRMRLALPSILLAAMFCAAAALLVAQLTADRGLPSILYGGWVVAALAFSGAALLHHWRFRVPIDMALVASGGIGVLLALISAIAPALAQDYLNLILLACGLSVFALALRLDMRDPRRLTRRSDAAFWLHLLSAGLIVHPVFRSMVGSTGDFGTTKSLIILCIFAVLGVIALVIDRRALLVSALSYAGIAVAYLISQSVSTNLSLPLALLGLAVLVLALSAGWRGLRRALLPVLPLGRWRERLPPIDAPPA</sequence>
<keyword evidence="3" id="KW-1185">Reference proteome</keyword>
<keyword evidence="1" id="KW-1133">Transmembrane helix</keyword>
<gene>
    <name evidence="2" type="ORF">AE618_11490</name>
</gene>
<feature type="transmembrane region" description="Helical" evidence="1">
    <location>
        <begin position="95"/>
        <end position="112"/>
    </location>
</feature>
<feature type="transmembrane region" description="Helical" evidence="1">
    <location>
        <begin position="265"/>
        <end position="284"/>
    </location>
</feature>
<feature type="transmembrane region" description="Helical" evidence="1">
    <location>
        <begin position="318"/>
        <end position="337"/>
    </location>
</feature>
<evidence type="ECO:0008006" key="4">
    <source>
        <dbReference type="Google" id="ProtNLM"/>
    </source>
</evidence>
<name>A0A0N1FI71_9HYPH</name>
<feature type="transmembrane region" description="Helical" evidence="1">
    <location>
        <begin position="147"/>
        <end position="166"/>
    </location>
</feature>
<feature type="transmembrane region" description="Helical" evidence="1">
    <location>
        <begin position="206"/>
        <end position="224"/>
    </location>
</feature>
<feature type="transmembrane region" description="Helical" evidence="1">
    <location>
        <begin position="178"/>
        <end position="200"/>
    </location>
</feature>
<dbReference type="Proteomes" id="UP000037822">
    <property type="component" value="Unassembled WGS sequence"/>
</dbReference>
<reference evidence="2 3" key="1">
    <citation type="submission" date="2015-07" db="EMBL/GenBank/DDBJ databases">
        <title>Whole genome sequencing of Bosea vaviloviae isolated from cave pool.</title>
        <authorList>
            <person name="Tan N.E.H."/>
            <person name="Lee Y.P."/>
            <person name="Gan H.M."/>
            <person name="Barton H."/>
            <person name="Savka M.A."/>
        </authorList>
    </citation>
    <scope>NUCLEOTIDE SEQUENCE [LARGE SCALE GENOMIC DNA]</scope>
    <source>
        <strain evidence="2 3">SD260</strain>
    </source>
</reference>
<dbReference type="PATRIC" id="fig|1526658.3.peg.2609"/>
<feature type="transmembrane region" description="Helical" evidence="1">
    <location>
        <begin position="289"/>
        <end position="306"/>
    </location>
</feature>
<proteinExistence type="predicted"/>
<dbReference type="RefSeq" id="WP_054209201.1">
    <property type="nucleotide sequence ID" value="NZ_LGSZ01000037.1"/>
</dbReference>
<keyword evidence="1" id="KW-0472">Membrane</keyword>
<keyword evidence="1" id="KW-0812">Transmembrane</keyword>
<dbReference type="EMBL" id="LGSZ01000037">
    <property type="protein sequence ID" value="KPH80839.1"/>
    <property type="molecule type" value="Genomic_DNA"/>
</dbReference>
<accession>A0A0N1FI71</accession>
<feature type="transmembrane region" description="Helical" evidence="1">
    <location>
        <begin position="236"/>
        <end position="253"/>
    </location>
</feature>